<dbReference type="PANTHER" id="PTHR43434">
    <property type="entry name" value="PHOSPHOGLYCOLATE PHOSPHATASE"/>
    <property type="match status" value="1"/>
</dbReference>
<evidence type="ECO:0000313" key="2">
    <source>
        <dbReference type="Proteomes" id="UP001570511"/>
    </source>
</evidence>
<sequence length="190" mass="20678">MMDGTQSDARRPLDGFDAAVWDLDGTLVRLPVDWDRVTRDVAAVFESAGHDVPGTDLWDLLQRADGTDLAQEVETTIADHERAEAIHAERLPYADAVGGFDAEGVCSLNCEDACRTALDVHGLTPHVDAVVGRDTVAARKPDPAPLLETIRRLGVDADDVVFVGDSPRDEEAARRADVAFRYVDDASLRR</sequence>
<proteinExistence type="predicted"/>
<dbReference type="Proteomes" id="UP001570511">
    <property type="component" value="Unassembled WGS sequence"/>
</dbReference>
<dbReference type="AlphaFoldDB" id="A0ABD5MG54"/>
<protein>
    <submittedName>
        <fullName evidence="1">HAD family hydrolase</fullName>
        <ecNumber evidence="1">3.-.-.-</ecNumber>
    </submittedName>
</protein>
<keyword evidence="1" id="KW-0378">Hydrolase</keyword>
<dbReference type="InterPro" id="IPR041492">
    <property type="entry name" value="HAD_2"/>
</dbReference>
<dbReference type="InterPro" id="IPR050155">
    <property type="entry name" value="HAD-like_hydrolase_sf"/>
</dbReference>
<organism evidence="1 2">
    <name type="scientific">Halobellus rubicundus</name>
    <dbReference type="NCBI Taxonomy" id="2996466"/>
    <lineage>
        <taxon>Archaea</taxon>
        <taxon>Methanobacteriati</taxon>
        <taxon>Methanobacteriota</taxon>
        <taxon>Stenosarchaea group</taxon>
        <taxon>Halobacteria</taxon>
        <taxon>Halobacteriales</taxon>
        <taxon>Haloferacaceae</taxon>
        <taxon>Halobellus</taxon>
    </lineage>
</organism>
<dbReference type="InterPro" id="IPR023214">
    <property type="entry name" value="HAD_sf"/>
</dbReference>
<dbReference type="InterPro" id="IPR023198">
    <property type="entry name" value="PGP-like_dom2"/>
</dbReference>
<dbReference type="GO" id="GO:0016787">
    <property type="term" value="F:hydrolase activity"/>
    <property type="evidence" value="ECO:0007669"/>
    <property type="project" value="UniProtKB-KW"/>
</dbReference>
<evidence type="ECO:0000313" key="1">
    <source>
        <dbReference type="EMBL" id="MFA1611483.1"/>
    </source>
</evidence>
<dbReference type="RefSeq" id="WP_372389776.1">
    <property type="nucleotide sequence ID" value="NZ_JBGNYA010000001.1"/>
</dbReference>
<dbReference type="Gene3D" id="1.10.150.240">
    <property type="entry name" value="Putative phosphatase, domain 2"/>
    <property type="match status" value="1"/>
</dbReference>
<dbReference type="EC" id="3.-.-.-" evidence="1"/>
<dbReference type="InterPro" id="IPR036412">
    <property type="entry name" value="HAD-like_sf"/>
</dbReference>
<dbReference type="EMBL" id="JBGNYA010000001">
    <property type="protein sequence ID" value="MFA1611483.1"/>
    <property type="molecule type" value="Genomic_DNA"/>
</dbReference>
<dbReference type="Gene3D" id="3.40.50.1000">
    <property type="entry name" value="HAD superfamily/HAD-like"/>
    <property type="match status" value="1"/>
</dbReference>
<comment type="caution">
    <text evidence="1">The sequence shown here is derived from an EMBL/GenBank/DDBJ whole genome shotgun (WGS) entry which is preliminary data.</text>
</comment>
<dbReference type="Pfam" id="PF13419">
    <property type="entry name" value="HAD_2"/>
    <property type="match status" value="1"/>
</dbReference>
<gene>
    <name evidence="1" type="ORF">OS889_10780</name>
</gene>
<accession>A0ABD5MG54</accession>
<reference evidence="1 2" key="1">
    <citation type="submission" date="2024-08" db="EMBL/GenBank/DDBJ databases">
        <title>Halobellus sp. MBLA0158 whole genome sequence.</title>
        <authorList>
            <person name="Hwang C.Y."/>
            <person name="Cho E.-S."/>
            <person name="Seo M.-J."/>
        </authorList>
    </citation>
    <scope>NUCLEOTIDE SEQUENCE [LARGE SCALE GENOMIC DNA]</scope>
    <source>
        <strain evidence="1 2">MBLA0158</strain>
    </source>
</reference>
<dbReference type="PANTHER" id="PTHR43434:SF1">
    <property type="entry name" value="PHOSPHOGLYCOLATE PHOSPHATASE"/>
    <property type="match status" value="1"/>
</dbReference>
<dbReference type="SUPFAM" id="SSF56784">
    <property type="entry name" value="HAD-like"/>
    <property type="match status" value="1"/>
</dbReference>
<name>A0ABD5MG54_9EURY</name>
<keyword evidence="2" id="KW-1185">Reference proteome</keyword>